<evidence type="ECO:0000313" key="2">
    <source>
        <dbReference type="Proteomes" id="UP000236311"/>
    </source>
</evidence>
<evidence type="ECO:0008006" key="3">
    <source>
        <dbReference type="Google" id="ProtNLM"/>
    </source>
</evidence>
<proteinExistence type="predicted"/>
<gene>
    <name evidence="1" type="ORF">AMURIS_05416</name>
</gene>
<sequence length="73" mass="8094">MAKSQLTKTRVITDKVAVKGMLSDDGTVITYTDENKIEQDITIAECLKVFAGKPIDFSVSIKSEDELPEEDDE</sequence>
<protein>
    <recommendedName>
        <fullName evidence="3">Bacillus phage SPbeta YonK domain-containing protein</fullName>
    </recommendedName>
</protein>
<dbReference type="RefSeq" id="WP_103242577.1">
    <property type="nucleotide sequence ID" value="NZ_JANJZD010000066.1"/>
</dbReference>
<name>A0A2K4ZQ73_9FIRM</name>
<evidence type="ECO:0000313" key="1">
    <source>
        <dbReference type="EMBL" id="SOY32651.1"/>
    </source>
</evidence>
<dbReference type="Proteomes" id="UP000236311">
    <property type="component" value="Unassembled WGS sequence"/>
</dbReference>
<keyword evidence="2" id="KW-1185">Reference proteome</keyword>
<reference evidence="1 2" key="1">
    <citation type="submission" date="2018-01" db="EMBL/GenBank/DDBJ databases">
        <authorList>
            <person name="Gaut B.S."/>
            <person name="Morton B.R."/>
            <person name="Clegg M.T."/>
            <person name="Duvall M.R."/>
        </authorList>
    </citation>
    <scope>NUCLEOTIDE SEQUENCE [LARGE SCALE GENOMIC DNA]</scope>
    <source>
        <strain evidence="1">GP69</strain>
    </source>
</reference>
<dbReference type="EMBL" id="OFSM01000061">
    <property type="protein sequence ID" value="SOY32651.1"/>
    <property type="molecule type" value="Genomic_DNA"/>
</dbReference>
<organism evidence="1 2">
    <name type="scientific">Acetatifactor muris</name>
    <dbReference type="NCBI Taxonomy" id="879566"/>
    <lineage>
        <taxon>Bacteria</taxon>
        <taxon>Bacillati</taxon>
        <taxon>Bacillota</taxon>
        <taxon>Clostridia</taxon>
        <taxon>Lachnospirales</taxon>
        <taxon>Lachnospiraceae</taxon>
        <taxon>Acetatifactor</taxon>
    </lineage>
</organism>
<dbReference type="OrthoDB" id="2052691at2"/>
<dbReference type="Gene3D" id="6.20.120.10">
    <property type="match status" value="1"/>
</dbReference>
<accession>A0A2K4ZQ73</accession>
<dbReference type="AlphaFoldDB" id="A0A2K4ZQ73"/>
<dbReference type="InterPro" id="IPR037261">
    <property type="entry name" value="YonK_sf"/>
</dbReference>